<feature type="compositionally biased region" description="Polar residues" evidence="9">
    <location>
        <begin position="749"/>
        <end position="760"/>
    </location>
</feature>
<proteinExistence type="inferred from homology"/>
<feature type="region of interest" description="Disordered" evidence="9">
    <location>
        <begin position="738"/>
        <end position="795"/>
    </location>
</feature>
<evidence type="ECO:0000313" key="13">
    <source>
        <dbReference type="Proteomes" id="UP000199055"/>
    </source>
</evidence>
<evidence type="ECO:0000256" key="6">
    <source>
        <dbReference type="ARBA" id="ARBA00023295"/>
    </source>
</evidence>
<keyword evidence="6" id="KW-0326">Glycosidase</keyword>
<comment type="similarity">
    <text evidence="2">Belongs to the glycosyl hydrolase 81 family.</text>
</comment>
<feature type="chain" id="PRO_5039573743" description="glucan endo-1,3-beta-D-glucosidase" evidence="10">
    <location>
        <begin position="22"/>
        <end position="933"/>
    </location>
</feature>
<evidence type="ECO:0000256" key="3">
    <source>
        <dbReference type="ARBA" id="ARBA00012780"/>
    </source>
</evidence>
<evidence type="ECO:0000256" key="7">
    <source>
        <dbReference type="ARBA" id="ARBA00023316"/>
    </source>
</evidence>
<feature type="compositionally biased region" description="Polar residues" evidence="9">
    <location>
        <begin position="786"/>
        <end position="795"/>
    </location>
</feature>
<dbReference type="Pfam" id="PF17652">
    <property type="entry name" value="Glyco_hydro81C"/>
    <property type="match status" value="1"/>
</dbReference>
<dbReference type="PANTHER" id="PTHR31983:SF0">
    <property type="entry name" value="GLUCAN ENDO-1,3-BETA-D-GLUCOSIDASE 2"/>
    <property type="match status" value="1"/>
</dbReference>
<sequence>MRFRRRPAALLAAVAASAAVATGLGVVGTGSAAAATVPVGQGGYSDTRPAGAAGPENNAGAPVKPKVTEAAAGKPVPTNDWWSSLAFQRYPDNPYSENMYGHPLTYRAVSGGLEVGYPASHAVVGEGRQYEFTHKRDLTLGLAGLNSPDARADSWSDWTVTPRWSDGSRTLRATIGHGLPYVYAQGTGGAARISAASTPTVFADDGNVLGVTIGGRHYALFAPSGSDWTVSGTDIRADLGSKDYFSLAVLPGTDALATFRKYAFSFVTGSKVAWDYDEAAGRMKATYTLTTTAKEGSERGTLQALYRHQWLHTSDALTGWTYASPRGEMKVREGASFTTSQKVTGVLPGLPVPGAVDKARLTGYLNEVANAADPFEGATDTYWTGKQLGKLAQLVPIADQIGETGVRDKLLGLIKGRLQEWFTPGGASEFSYDRDWRTLIGYPASYGSDKELNDHHFHYSYYVMAAAIVAQYDRAWAVDSAWGGMVKTLVRDAANPSRTDELFPFLRGFDVYAGHSWAAGHAGFAAGNNQESSSESVNLSAGLVLWGAATGDDSLRDLGVYLLTTESEAIAQYWFDADQKVYPENFGHDVVGMVWGSGGAYSTWWTANPEEIHGINVLPVTGGSLHLARNKDAIRRSIAEMEKANGGPAVEWRDIFWEFQALADPAKGKAAWDAQNSGYEPEAGESRAHTYHWVTTLDAIGAPDTSVTADSPTAAVFTKNGTRTYVAHNHSGSAATVTFSDGGKLSVPARSTATGTGTANPTDPGEPGGPQDPPATGDTFHLRSGGTLSTTQATASADTIASAGGANHDGTPHRPLVYEVRNVNGSYESGGATGFSLKVDAGTAVGLGQQARVSYDLTGDGTFDRVETYRYFATDPVDGWEEYDASRAGLKSASGRLGDLKGGTIRVEVWSAIGNAPAKLRVGSGSVLTVPFG</sequence>
<dbReference type="GO" id="GO:0071555">
    <property type="term" value="P:cell wall organization"/>
    <property type="evidence" value="ECO:0007669"/>
    <property type="project" value="UniProtKB-KW"/>
</dbReference>
<comment type="catalytic activity">
    <reaction evidence="1">
        <text>Hydrolysis of (1-&gt;3)-beta-D-glucosidic linkages in (1-&gt;3)-beta-D-glucans.</text>
        <dbReference type="EC" id="3.2.1.39"/>
    </reaction>
</comment>
<name>A0A1H8Z6N1_9ACTN</name>
<dbReference type="EMBL" id="FOET01000001">
    <property type="protein sequence ID" value="SEP60115.1"/>
    <property type="molecule type" value="Genomic_DNA"/>
</dbReference>
<keyword evidence="5" id="KW-0119">Carbohydrate metabolism</keyword>
<accession>A0A1H8Z6N1</accession>
<evidence type="ECO:0000256" key="10">
    <source>
        <dbReference type="SAM" id="SignalP"/>
    </source>
</evidence>
<keyword evidence="8" id="KW-0624">Polysaccharide degradation</keyword>
<evidence type="ECO:0000256" key="8">
    <source>
        <dbReference type="ARBA" id="ARBA00023326"/>
    </source>
</evidence>
<evidence type="ECO:0000313" key="12">
    <source>
        <dbReference type="EMBL" id="SEP60115.1"/>
    </source>
</evidence>
<dbReference type="STRING" id="403935.SAMN05216481_101348"/>
<dbReference type="InterPro" id="IPR040720">
    <property type="entry name" value="GH81_C"/>
</dbReference>
<dbReference type="GO" id="GO:0000272">
    <property type="term" value="P:polysaccharide catabolic process"/>
    <property type="evidence" value="ECO:0007669"/>
    <property type="project" value="UniProtKB-KW"/>
</dbReference>
<keyword evidence="10" id="KW-0732">Signal</keyword>
<dbReference type="PANTHER" id="PTHR31983">
    <property type="entry name" value="ENDO-1,3(4)-BETA-GLUCANASE 1"/>
    <property type="match status" value="1"/>
</dbReference>
<keyword evidence="4" id="KW-0378">Hydrolase</keyword>
<dbReference type="InterPro" id="IPR005200">
    <property type="entry name" value="Endo-beta-glucanase"/>
</dbReference>
<dbReference type="AlphaFoldDB" id="A0A1H8Z6N1"/>
<reference evidence="12 13" key="1">
    <citation type="submission" date="2016-10" db="EMBL/GenBank/DDBJ databases">
        <authorList>
            <person name="de Groot N.N."/>
        </authorList>
    </citation>
    <scope>NUCLEOTIDE SEQUENCE [LARGE SCALE GENOMIC DNA]</scope>
    <source>
        <strain evidence="12 13">CGMCC 4.3519</strain>
    </source>
</reference>
<dbReference type="Proteomes" id="UP000199055">
    <property type="component" value="Unassembled WGS sequence"/>
</dbReference>
<dbReference type="GO" id="GO:0042973">
    <property type="term" value="F:glucan endo-1,3-beta-D-glucosidase activity"/>
    <property type="evidence" value="ECO:0007669"/>
    <property type="project" value="UniProtKB-EC"/>
</dbReference>
<keyword evidence="13" id="KW-1185">Reference proteome</keyword>
<dbReference type="PROSITE" id="PS52008">
    <property type="entry name" value="GH81"/>
    <property type="match status" value="1"/>
</dbReference>
<dbReference type="EC" id="3.2.1.39" evidence="3"/>
<evidence type="ECO:0000259" key="11">
    <source>
        <dbReference type="Pfam" id="PF17652"/>
    </source>
</evidence>
<feature type="signal peptide" evidence="10">
    <location>
        <begin position="1"/>
        <end position="21"/>
    </location>
</feature>
<gene>
    <name evidence="12" type="ORF">SAMN05216481_101348</name>
</gene>
<dbReference type="GO" id="GO:0052861">
    <property type="term" value="F:endo-1,3(4)-beta-glucanase activity"/>
    <property type="evidence" value="ECO:0007669"/>
    <property type="project" value="InterPro"/>
</dbReference>
<evidence type="ECO:0000256" key="1">
    <source>
        <dbReference type="ARBA" id="ARBA00000382"/>
    </source>
</evidence>
<dbReference type="RefSeq" id="WP_093654593.1">
    <property type="nucleotide sequence ID" value="NZ_FOET01000001.1"/>
</dbReference>
<dbReference type="Gene3D" id="2.70.98.30">
    <property type="entry name" value="Golgi alpha-mannosidase II, domain 4"/>
    <property type="match status" value="1"/>
</dbReference>
<evidence type="ECO:0000256" key="2">
    <source>
        <dbReference type="ARBA" id="ARBA00010730"/>
    </source>
</evidence>
<organism evidence="12 13">
    <name type="scientific">Streptomyces radiopugnans</name>
    <dbReference type="NCBI Taxonomy" id="403935"/>
    <lineage>
        <taxon>Bacteria</taxon>
        <taxon>Bacillati</taxon>
        <taxon>Actinomycetota</taxon>
        <taxon>Actinomycetes</taxon>
        <taxon>Kitasatosporales</taxon>
        <taxon>Streptomycetaceae</taxon>
        <taxon>Streptomyces</taxon>
    </lineage>
</organism>
<keyword evidence="7" id="KW-0961">Cell wall biogenesis/degradation</keyword>
<feature type="domain" description="Glycosyl hydrolase family 81 C-terminal" evidence="11">
    <location>
        <begin position="368"/>
        <end position="675"/>
    </location>
</feature>
<protein>
    <recommendedName>
        <fullName evidence="3">glucan endo-1,3-beta-D-glucosidase</fullName>
        <ecNumber evidence="3">3.2.1.39</ecNumber>
    </recommendedName>
</protein>
<evidence type="ECO:0000256" key="9">
    <source>
        <dbReference type="SAM" id="MobiDB-lite"/>
    </source>
</evidence>
<evidence type="ECO:0000256" key="4">
    <source>
        <dbReference type="ARBA" id="ARBA00022801"/>
    </source>
</evidence>
<evidence type="ECO:0000256" key="5">
    <source>
        <dbReference type="ARBA" id="ARBA00023277"/>
    </source>
</evidence>